<evidence type="ECO:0000313" key="1">
    <source>
        <dbReference type="EMBL" id="GAH33579.1"/>
    </source>
</evidence>
<accession>X1FW80</accession>
<feature type="non-terminal residue" evidence="1">
    <location>
        <position position="1"/>
    </location>
</feature>
<sequence>NKDLKKELSFIPDEAKVYCLDLGYGYQLVFKWGKLETTRIYIRPDVT</sequence>
<reference evidence="1" key="1">
    <citation type="journal article" date="2014" name="Front. Microbiol.">
        <title>High frequency of phylogenetically diverse reductive dehalogenase-homologous genes in deep subseafloor sedimentary metagenomes.</title>
        <authorList>
            <person name="Kawai M."/>
            <person name="Futagami T."/>
            <person name="Toyoda A."/>
            <person name="Takaki Y."/>
            <person name="Nishi S."/>
            <person name="Hori S."/>
            <person name="Arai W."/>
            <person name="Tsubouchi T."/>
            <person name="Morono Y."/>
            <person name="Uchiyama I."/>
            <person name="Ito T."/>
            <person name="Fujiyama A."/>
            <person name="Inagaki F."/>
            <person name="Takami H."/>
        </authorList>
    </citation>
    <scope>NUCLEOTIDE SEQUENCE</scope>
    <source>
        <strain evidence="1">Expedition CK06-06</strain>
    </source>
</reference>
<dbReference type="EMBL" id="BARU01014504">
    <property type="protein sequence ID" value="GAH33579.1"/>
    <property type="molecule type" value="Genomic_DNA"/>
</dbReference>
<comment type="caution">
    <text evidence="1">The sequence shown here is derived from an EMBL/GenBank/DDBJ whole genome shotgun (WGS) entry which is preliminary data.</text>
</comment>
<organism evidence="1">
    <name type="scientific">marine sediment metagenome</name>
    <dbReference type="NCBI Taxonomy" id="412755"/>
    <lineage>
        <taxon>unclassified sequences</taxon>
        <taxon>metagenomes</taxon>
        <taxon>ecological metagenomes</taxon>
    </lineage>
</organism>
<name>X1FW80_9ZZZZ</name>
<dbReference type="AlphaFoldDB" id="X1FW80"/>
<protein>
    <submittedName>
        <fullName evidence="1">Uncharacterized protein</fullName>
    </submittedName>
</protein>
<gene>
    <name evidence="1" type="ORF">S03H2_25554</name>
</gene>
<proteinExistence type="predicted"/>